<evidence type="ECO:0000313" key="1">
    <source>
        <dbReference type="EMBL" id="MDF0599173.1"/>
    </source>
</evidence>
<dbReference type="Proteomes" id="UP001220964">
    <property type="component" value="Unassembled WGS sequence"/>
</dbReference>
<dbReference type="PANTHER" id="PTHR43737">
    <property type="entry name" value="BLL7424 PROTEIN"/>
    <property type="match status" value="1"/>
</dbReference>
<reference evidence="1" key="1">
    <citation type="submission" date="2023-03" db="EMBL/GenBank/DDBJ databases">
        <title>Multiphase analysis and comparison of six strains from genera Psychromarinibacter, Lutimaribacter, and Maritimibacter, including a novel species: Psychromarinibacter sediminicola sp. nov.</title>
        <authorList>
            <person name="Wang Y.-H."/>
            <person name="Ye M.-Q."/>
            <person name="Du Z.-J."/>
        </authorList>
    </citation>
    <scope>NUCLEOTIDE SEQUENCE</scope>
    <source>
        <strain evidence="1">C21-152</strain>
    </source>
</reference>
<proteinExistence type="predicted"/>
<sequence length="395" mass="42159">MATGISRRGLLKGGLGAACSLAAHPLTSTMTMAAAPWDARLVVIVLRGAMDGLGLLPPLGEPDFARYRPALGARAAETAIPLDGMFGLHRAMAPLMPLWRAGELGFAQAVSTPYRDKRSHFDGQDLLEAGTGMDVALAAQRDGWLNRLLQAVPGTEAQTAFAVGRQEMRILRGDAPVYQWEPETDIEVTAQQQLLLEHVYAADPLFSAAAGEALELAARIDRQDLPPLSTGARREPLGAFAADRLLEDTRIVSYSLTGWDTHRRQKGALARALDDLQRSILSLREGLGPVWSKTAVLAMTEFGRTVAENGSAGTDHGTGGAMVMAGGALRGGRIYGDWPGLAEADLYDRRDLMPTGDVRAYAAWAMRGLYGLDRATLEGAIFPTLDMGADPGMVA</sequence>
<organism evidence="1 2">
    <name type="scientific">Psychromarinibacter sediminicola</name>
    <dbReference type="NCBI Taxonomy" id="3033385"/>
    <lineage>
        <taxon>Bacteria</taxon>
        <taxon>Pseudomonadati</taxon>
        <taxon>Pseudomonadota</taxon>
        <taxon>Alphaproteobacteria</taxon>
        <taxon>Rhodobacterales</taxon>
        <taxon>Paracoccaceae</taxon>
        <taxon>Psychromarinibacter</taxon>
    </lineage>
</organism>
<dbReference type="RefSeq" id="WP_275565321.1">
    <property type="nucleotide sequence ID" value="NZ_JARGYC010000001.1"/>
</dbReference>
<dbReference type="InterPro" id="IPR010869">
    <property type="entry name" value="DUF1501"/>
</dbReference>
<comment type="caution">
    <text evidence="1">The sequence shown here is derived from an EMBL/GenBank/DDBJ whole genome shotgun (WGS) entry which is preliminary data.</text>
</comment>
<keyword evidence="2" id="KW-1185">Reference proteome</keyword>
<protein>
    <submittedName>
        <fullName evidence="1">DUF1501 domain-containing protein</fullName>
    </submittedName>
</protein>
<dbReference type="PROSITE" id="PS51318">
    <property type="entry name" value="TAT"/>
    <property type="match status" value="1"/>
</dbReference>
<dbReference type="Pfam" id="PF07394">
    <property type="entry name" value="DUF1501"/>
    <property type="match status" value="1"/>
</dbReference>
<evidence type="ECO:0000313" key="2">
    <source>
        <dbReference type="Proteomes" id="UP001220964"/>
    </source>
</evidence>
<dbReference type="PANTHER" id="PTHR43737:SF1">
    <property type="entry name" value="DUF1501 DOMAIN-CONTAINING PROTEIN"/>
    <property type="match status" value="1"/>
</dbReference>
<dbReference type="InterPro" id="IPR006311">
    <property type="entry name" value="TAT_signal"/>
</dbReference>
<gene>
    <name evidence="1" type="ORF">P1J78_00380</name>
</gene>
<accession>A0AAE3NKY8</accession>
<dbReference type="AlphaFoldDB" id="A0AAE3NKY8"/>
<dbReference type="EMBL" id="JARGYC010000001">
    <property type="protein sequence ID" value="MDF0599173.1"/>
    <property type="molecule type" value="Genomic_DNA"/>
</dbReference>
<name>A0AAE3NKY8_9RHOB</name>